<evidence type="ECO:0000313" key="4">
    <source>
        <dbReference type="Proteomes" id="UP001326715"/>
    </source>
</evidence>
<organism evidence="1 3">
    <name type="scientific">Chitinophaga sancti</name>
    <dbReference type="NCBI Taxonomy" id="1004"/>
    <lineage>
        <taxon>Bacteria</taxon>
        <taxon>Pseudomonadati</taxon>
        <taxon>Bacteroidota</taxon>
        <taxon>Chitinophagia</taxon>
        <taxon>Chitinophagales</taxon>
        <taxon>Chitinophagaceae</taxon>
        <taxon>Chitinophaga</taxon>
    </lineage>
</organism>
<protein>
    <submittedName>
        <fullName evidence="1">Uncharacterized protein</fullName>
    </submittedName>
</protein>
<evidence type="ECO:0000313" key="2">
    <source>
        <dbReference type="EMBL" id="WQG91147.1"/>
    </source>
</evidence>
<accession>A0A1K1NHC6</accession>
<dbReference type="AlphaFoldDB" id="A0A1K1NHC6"/>
<evidence type="ECO:0000313" key="3">
    <source>
        <dbReference type="Proteomes" id="UP000183788"/>
    </source>
</evidence>
<dbReference type="Proteomes" id="UP000183788">
    <property type="component" value="Unassembled WGS sequence"/>
</dbReference>
<sequence>MTVLRSQLITFNDKKINRLLVDGKDFLGIDGKTALQNLAKDAVKKVQVYENKTSPDPIDRQTDMNIVPKKDKKTAISAKISGSAGTTDRYDANGVFSYFSAKNQLSVVSAINNVNKTADNVNTLVQVNSFKGEGLSSDYHTDFSKAGATVFKAAGLRAFHDFSTSKENKIDTTHLKVDFF</sequence>
<reference evidence="2 4" key="2">
    <citation type="submission" date="2023-11" db="EMBL/GenBank/DDBJ databases">
        <title>MicrobeMod: A computational toolkit for identifying prokaryotic methylation and restriction-modification with nanopore sequencing.</title>
        <authorList>
            <person name="Crits-Christoph A."/>
            <person name="Kang S.C."/>
            <person name="Lee H."/>
            <person name="Ostrov N."/>
        </authorList>
    </citation>
    <scope>NUCLEOTIDE SEQUENCE [LARGE SCALE GENOMIC DNA]</scope>
    <source>
        <strain evidence="2 4">ATCC 23090</strain>
    </source>
</reference>
<dbReference type="STRING" id="1004.SAMN05661012_01305"/>
<dbReference type="EMBL" id="FPIZ01000003">
    <property type="protein sequence ID" value="SFW34669.1"/>
    <property type="molecule type" value="Genomic_DNA"/>
</dbReference>
<dbReference type="Proteomes" id="UP001326715">
    <property type="component" value="Chromosome"/>
</dbReference>
<name>A0A1K1NHC6_9BACT</name>
<proteinExistence type="predicted"/>
<gene>
    <name evidence="1" type="ORF">SAMN05661012_01305</name>
    <name evidence="2" type="ORF">SR876_06525</name>
</gene>
<dbReference type="EMBL" id="CP140154">
    <property type="protein sequence ID" value="WQG91147.1"/>
    <property type="molecule type" value="Genomic_DNA"/>
</dbReference>
<keyword evidence="4" id="KW-1185">Reference proteome</keyword>
<reference evidence="1 3" key="1">
    <citation type="submission" date="2016-11" db="EMBL/GenBank/DDBJ databases">
        <authorList>
            <person name="Jaros S."/>
            <person name="Januszkiewicz K."/>
            <person name="Wedrychowicz H."/>
        </authorList>
    </citation>
    <scope>NUCLEOTIDE SEQUENCE [LARGE SCALE GENOMIC DNA]</scope>
    <source>
        <strain evidence="1 3">DSM 784</strain>
    </source>
</reference>
<dbReference type="RefSeq" id="WP_143150642.1">
    <property type="nucleotide sequence ID" value="NZ_CP139972.1"/>
</dbReference>
<dbReference type="OrthoDB" id="606930at2"/>
<evidence type="ECO:0000313" key="1">
    <source>
        <dbReference type="EMBL" id="SFW34669.1"/>
    </source>
</evidence>